<reference evidence="2 3" key="1">
    <citation type="submission" date="2021-01" db="EMBL/GenBank/DDBJ databases">
        <title>Whole genome shotgun sequence of Microbispora corallina NBRC 16416.</title>
        <authorList>
            <person name="Komaki H."/>
            <person name="Tamura T."/>
        </authorList>
    </citation>
    <scope>NUCLEOTIDE SEQUENCE [LARGE SCALE GENOMIC DNA]</scope>
    <source>
        <strain evidence="2 3">NBRC 16416</strain>
    </source>
</reference>
<comment type="caution">
    <text evidence="2">The sequence shown here is derived from an EMBL/GenBank/DDBJ whole genome shotgun (WGS) entry which is preliminary data.</text>
</comment>
<evidence type="ECO:0000313" key="2">
    <source>
        <dbReference type="EMBL" id="GIH43294.1"/>
    </source>
</evidence>
<evidence type="ECO:0000259" key="1">
    <source>
        <dbReference type="Pfam" id="PF01814"/>
    </source>
</evidence>
<feature type="domain" description="Hemerythrin-like" evidence="1">
    <location>
        <begin position="6"/>
        <end position="133"/>
    </location>
</feature>
<gene>
    <name evidence="2" type="ORF">Mco01_62940</name>
</gene>
<dbReference type="EMBL" id="BOOC01000036">
    <property type="protein sequence ID" value="GIH43294.1"/>
    <property type="molecule type" value="Genomic_DNA"/>
</dbReference>
<accession>A0ABQ4G876</accession>
<organism evidence="2 3">
    <name type="scientific">Microbispora corallina</name>
    <dbReference type="NCBI Taxonomy" id="83302"/>
    <lineage>
        <taxon>Bacteria</taxon>
        <taxon>Bacillati</taxon>
        <taxon>Actinomycetota</taxon>
        <taxon>Actinomycetes</taxon>
        <taxon>Streptosporangiales</taxon>
        <taxon>Streptosporangiaceae</taxon>
        <taxon>Microbispora</taxon>
    </lineage>
</organism>
<dbReference type="InterPro" id="IPR012312">
    <property type="entry name" value="Hemerythrin-like"/>
</dbReference>
<keyword evidence="3" id="KW-1185">Reference proteome</keyword>
<dbReference type="CDD" id="cd12108">
    <property type="entry name" value="Hr-like"/>
    <property type="match status" value="1"/>
</dbReference>
<evidence type="ECO:0000313" key="3">
    <source>
        <dbReference type="Proteomes" id="UP000603904"/>
    </source>
</evidence>
<dbReference type="Gene3D" id="1.20.120.520">
    <property type="entry name" value="nmb1532 protein domain like"/>
    <property type="match status" value="1"/>
</dbReference>
<protein>
    <recommendedName>
        <fullName evidence="1">Hemerythrin-like domain-containing protein</fullName>
    </recommendedName>
</protein>
<dbReference type="RefSeq" id="WP_204060403.1">
    <property type="nucleotide sequence ID" value="NZ_BAAAGP010000025.1"/>
</dbReference>
<sequence>MDLTGMYAMHHALRRELEHIARVTVRIDDDPRRILRTAIGWQLFTRSVRIHHSAEDDMLWPVLRRQLADRPDDLVPLEAMEAEHAAIDQLIATVDELLADPDADQVRLGDLTDSLVTGLRGHLEHEEDAVIPLTRRALTTAQWAAFDQVHTQRVGADAPRLLPWLLEEADPRITARMLATLPEPARTAYDTQWQPAHAALDRWRSRA</sequence>
<dbReference type="Proteomes" id="UP000603904">
    <property type="component" value="Unassembled WGS sequence"/>
</dbReference>
<name>A0ABQ4G876_9ACTN</name>
<dbReference type="Pfam" id="PF01814">
    <property type="entry name" value="Hemerythrin"/>
    <property type="match status" value="1"/>
</dbReference>
<proteinExistence type="predicted"/>